<organism evidence="1">
    <name type="scientific">Lotus japonicus</name>
    <name type="common">Lotus corniculatus var. japonicus</name>
    <dbReference type="NCBI Taxonomy" id="34305"/>
    <lineage>
        <taxon>Eukaryota</taxon>
        <taxon>Viridiplantae</taxon>
        <taxon>Streptophyta</taxon>
        <taxon>Embryophyta</taxon>
        <taxon>Tracheophyta</taxon>
        <taxon>Spermatophyta</taxon>
        <taxon>Magnoliopsida</taxon>
        <taxon>eudicotyledons</taxon>
        <taxon>Gunneridae</taxon>
        <taxon>Pentapetalae</taxon>
        <taxon>rosids</taxon>
        <taxon>fabids</taxon>
        <taxon>Fabales</taxon>
        <taxon>Fabaceae</taxon>
        <taxon>Papilionoideae</taxon>
        <taxon>50 kb inversion clade</taxon>
        <taxon>NPAAA clade</taxon>
        <taxon>Hologalegina</taxon>
        <taxon>robinioid clade</taxon>
        <taxon>Loteae</taxon>
        <taxon>Lotus</taxon>
    </lineage>
</organism>
<name>I3SAA4_LOTJA</name>
<accession>I3SAA4</accession>
<dbReference type="AlphaFoldDB" id="I3SAA4"/>
<dbReference type="EMBL" id="BT137401">
    <property type="protein sequence ID" value="AFK37196.1"/>
    <property type="molecule type" value="mRNA"/>
</dbReference>
<evidence type="ECO:0000313" key="1">
    <source>
        <dbReference type="EMBL" id="AFK37196.1"/>
    </source>
</evidence>
<sequence length="60" mass="6605">MTALRGCLADAEPKSSVGLTLTNTTDNIIRTSTLFLHIIMSPALLKIRQKGSSTTCRRYH</sequence>
<proteinExistence type="evidence at transcript level"/>
<protein>
    <submittedName>
        <fullName evidence="1">Uncharacterized protein</fullName>
    </submittedName>
</protein>
<reference evidence="1" key="1">
    <citation type="submission" date="2012-05" db="EMBL/GenBank/DDBJ databases">
        <authorList>
            <person name="Krishnakumar V."/>
            <person name="Cheung F."/>
            <person name="Xiao Y."/>
            <person name="Chan A."/>
            <person name="Moskal W.A."/>
            <person name="Town C.D."/>
        </authorList>
    </citation>
    <scope>NUCLEOTIDE SEQUENCE</scope>
</reference>